<evidence type="ECO:0000256" key="1">
    <source>
        <dbReference type="SAM" id="Coils"/>
    </source>
</evidence>
<feature type="domain" description="Pesticidal crystal protein Cry1Aa" evidence="4">
    <location>
        <begin position="346"/>
        <end position="407"/>
    </location>
</feature>
<dbReference type="Proteomes" id="UP000546806">
    <property type="component" value="Unassembled WGS sequence"/>
</dbReference>
<dbReference type="EMBL" id="JAARWW010000006">
    <property type="protein sequence ID" value="MBC2004958.1"/>
    <property type="molecule type" value="Genomic_DNA"/>
</dbReference>
<reference evidence="5 6" key="1">
    <citation type="submission" date="2020-03" db="EMBL/GenBank/DDBJ databases">
        <title>Soil Listeria distribution.</title>
        <authorList>
            <person name="Liao J."/>
            <person name="Wiedmann M."/>
        </authorList>
    </citation>
    <scope>NUCLEOTIDE SEQUENCE [LARGE SCALE GENOMIC DNA]</scope>
    <source>
        <strain evidence="5 6">FSL L7-0435</strain>
    </source>
</reference>
<dbReference type="AlphaFoldDB" id="A0A842CRW6"/>
<dbReference type="InterPro" id="IPR041498">
    <property type="entry name" value="Big_6"/>
</dbReference>
<evidence type="ECO:0000256" key="2">
    <source>
        <dbReference type="SAM" id="SignalP"/>
    </source>
</evidence>
<dbReference type="Gene3D" id="2.60.40.10">
    <property type="entry name" value="Immunoglobulins"/>
    <property type="match status" value="1"/>
</dbReference>
<protein>
    <recommendedName>
        <fullName evidence="7">Bacterial Ig domain-containing protein</fullName>
    </recommendedName>
</protein>
<proteinExistence type="predicted"/>
<keyword evidence="1" id="KW-0175">Coiled coil</keyword>
<evidence type="ECO:0000259" key="3">
    <source>
        <dbReference type="Pfam" id="PF17936"/>
    </source>
</evidence>
<feature type="domain" description="Bacterial Ig" evidence="3">
    <location>
        <begin position="479"/>
        <end position="544"/>
    </location>
</feature>
<dbReference type="InterPro" id="IPR054544">
    <property type="entry name" value="Pest_crys_Cry1Aa_dom-IV"/>
</dbReference>
<keyword evidence="2" id="KW-0732">Signal</keyword>
<feature type="signal peptide" evidence="2">
    <location>
        <begin position="1"/>
        <end position="25"/>
    </location>
</feature>
<dbReference type="Pfam" id="PF18449">
    <property type="entry name" value="Endotoxin_C2"/>
    <property type="match status" value="3"/>
</dbReference>
<evidence type="ECO:0008006" key="7">
    <source>
        <dbReference type="Google" id="ProtNLM"/>
    </source>
</evidence>
<gene>
    <name evidence="5" type="ORF">HCA78_14325</name>
</gene>
<evidence type="ECO:0000313" key="5">
    <source>
        <dbReference type="EMBL" id="MBC2004958.1"/>
    </source>
</evidence>
<name>A0A842CRW6_9LIST</name>
<sequence length="749" mass="79501">MSTHKLIQKSLKLTAVGAIAFSVLAQPLSLVTHAAETAPTKSERQVAQATTQEELLTNSKLDFVDGYPLDTQFFNGWILRNVSNTDDLTNPDGVGSPIEIMEDLPINSGSYVIDVKNNLNPDAGLIHVAKSTSSTGGRELYLFSSSVMATGTYGAIIIYQDVTTEVGKEYTLSQSGTYTVADYNVNIPTPSYGAIPKSTSINVFASNANSKERLALIKATDTNQSTTFVAQSTKTRIYATIGVRSLSRIDRNVLWQSTNTAGNNLFGVSLTASNSGISEAKAATDALFIDNDPTKGIKPTTDQAAIDAAQEKIDNITDDTAKAELQAELDKAQAELDARTAEAQREAEATAATEGLFVDNDPTKNIKDTTTQADIDEAQANIDAVTDEAIKATLQEDLDKAQKQLDEKKAETEAKTAVDALFTDNDPAKSIKDTVTQADIDNAQAKIDTLTDEITKEALQEALDKAQKELNGKISVIAKPVVSPVTNNDTVVKGTGIPGLTISITNGTDTYTGKVAINGTFSITIPLQKADTILTVTQKNGEVSSAIVNVKVSNYIPATAPVVNPVGPFQQAITGNVPEGTKMVRLLVNGIAQRTMAPEADGSFSIYSRFITDGVLNNLRLKAGDIVTVDYGNKTPANLVTNVTVSAELVKPIVNDVVAGTDYITGIVPVGTQTLRLVVNGVPQRTISPQANIDAVTAGGIGPDGKYKIYSRFIVDEEGTSRRLKAGDRVTVDGGVQIPGDTGTTFIVK</sequence>
<feature type="coiled-coil region" evidence="1">
    <location>
        <begin position="375"/>
        <end position="476"/>
    </location>
</feature>
<dbReference type="InterPro" id="IPR013783">
    <property type="entry name" value="Ig-like_fold"/>
</dbReference>
<evidence type="ECO:0000259" key="4">
    <source>
        <dbReference type="Pfam" id="PF18449"/>
    </source>
</evidence>
<comment type="caution">
    <text evidence="5">The sequence shown here is derived from an EMBL/GenBank/DDBJ whole genome shotgun (WGS) entry which is preliminary data.</text>
</comment>
<feature type="chain" id="PRO_5038511414" description="Bacterial Ig domain-containing protein" evidence="2">
    <location>
        <begin position="26"/>
        <end position="749"/>
    </location>
</feature>
<dbReference type="RefSeq" id="WP_185533835.1">
    <property type="nucleotide sequence ID" value="NZ_JAARWW010000006.1"/>
</dbReference>
<dbReference type="Pfam" id="PF17936">
    <property type="entry name" value="Big_6"/>
    <property type="match status" value="1"/>
</dbReference>
<accession>A0A842CRW6</accession>
<feature type="coiled-coil region" evidence="1">
    <location>
        <begin position="306"/>
        <end position="349"/>
    </location>
</feature>
<evidence type="ECO:0000313" key="6">
    <source>
        <dbReference type="Proteomes" id="UP000546806"/>
    </source>
</evidence>
<feature type="domain" description="Pesticidal crystal protein Cry1Aa" evidence="4">
    <location>
        <begin position="410"/>
        <end position="471"/>
    </location>
</feature>
<feature type="domain" description="Pesticidal crystal protein Cry1Aa" evidence="4">
    <location>
        <begin position="277"/>
        <end position="338"/>
    </location>
</feature>
<organism evidence="5 6">
    <name type="scientific">Listeria booriae</name>
    <dbReference type="NCBI Taxonomy" id="1552123"/>
    <lineage>
        <taxon>Bacteria</taxon>
        <taxon>Bacillati</taxon>
        <taxon>Bacillota</taxon>
        <taxon>Bacilli</taxon>
        <taxon>Bacillales</taxon>
        <taxon>Listeriaceae</taxon>
        <taxon>Listeria</taxon>
    </lineage>
</organism>